<sequence>KTVFKRKIFDCMPVKEEDFLGVDEHWILGPVYIRVSATASSLPRSRHHSTSSLDTFP</sequence>
<dbReference type="Proteomes" id="UP001066276">
    <property type="component" value="Chromosome 4_1"/>
</dbReference>
<feature type="region of interest" description="Disordered" evidence="1">
    <location>
        <begin position="38"/>
        <end position="57"/>
    </location>
</feature>
<reference evidence="2" key="1">
    <citation type="journal article" date="2022" name="bioRxiv">
        <title>Sequencing and chromosome-scale assembly of the giantPleurodeles waltlgenome.</title>
        <authorList>
            <person name="Brown T."/>
            <person name="Elewa A."/>
            <person name="Iarovenko S."/>
            <person name="Subramanian E."/>
            <person name="Araus A.J."/>
            <person name="Petzold A."/>
            <person name="Susuki M."/>
            <person name="Suzuki K.-i.T."/>
            <person name="Hayashi T."/>
            <person name="Toyoda A."/>
            <person name="Oliveira C."/>
            <person name="Osipova E."/>
            <person name="Leigh N.D."/>
            <person name="Simon A."/>
            <person name="Yun M.H."/>
        </authorList>
    </citation>
    <scope>NUCLEOTIDE SEQUENCE</scope>
    <source>
        <strain evidence="2">20211129_DDA</strain>
        <tissue evidence="2">Liver</tissue>
    </source>
</reference>
<dbReference type="AlphaFoldDB" id="A0AAV7T0X8"/>
<evidence type="ECO:0000313" key="2">
    <source>
        <dbReference type="EMBL" id="KAJ1170149.1"/>
    </source>
</evidence>
<organism evidence="2 3">
    <name type="scientific">Pleurodeles waltl</name>
    <name type="common">Iberian ribbed newt</name>
    <dbReference type="NCBI Taxonomy" id="8319"/>
    <lineage>
        <taxon>Eukaryota</taxon>
        <taxon>Metazoa</taxon>
        <taxon>Chordata</taxon>
        <taxon>Craniata</taxon>
        <taxon>Vertebrata</taxon>
        <taxon>Euteleostomi</taxon>
        <taxon>Amphibia</taxon>
        <taxon>Batrachia</taxon>
        <taxon>Caudata</taxon>
        <taxon>Salamandroidea</taxon>
        <taxon>Salamandridae</taxon>
        <taxon>Pleurodelinae</taxon>
        <taxon>Pleurodeles</taxon>
    </lineage>
</organism>
<keyword evidence="3" id="KW-1185">Reference proteome</keyword>
<proteinExistence type="predicted"/>
<name>A0AAV7T0X8_PLEWA</name>
<comment type="caution">
    <text evidence="2">The sequence shown here is derived from an EMBL/GenBank/DDBJ whole genome shotgun (WGS) entry which is preliminary data.</text>
</comment>
<dbReference type="EMBL" id="JANPWB010000007">
    <property type="protein sequence ID" value="KAJ1170149.1"/>
    <property type="molecule type" value="Genomic_DNA"/>
</dbReference>
<feature type="non-terminal residue" evidence="2">
    <location>
        <position position="1"/>
    </location>
</feature>
<gene>
    <name evidence="2" type="ORF">NDU88_002030</name>
</gene>
<accession>A0AAV7T0X8</accession>
<feature type="non-terminal residue" evidence="2">
    <location>
        <position position="57"/>
    </location>
</feature>
<protein>
    <submittedName>
        <fullName evidence="2">Uncharacterized protein</fullName>
    </submittedName>
</protein>
<evidence type="ECO:0000256" key="1">
    <source>
        <dbReference type="SAM" id="MobiDB-lite"/>
    </source>
</evidence>
<evidence type="ECO:0000313" key="3">
    <source>
        <dbReference type="Proteomes" id="UP001066276"/>
    </source>
</evidence>